<reference evidence="1 2" key="1">
    <citation type="submission" date="2011-06" db="EMBL/GenBank/DDBJ databases">
        <authorList>
            <person name="Muzny D."/>
            <person name="Qin X."/>
            <person name="Deng J."/>
            <person name="Jiang H."/>
            <person name="Liu Y."/>
            <person name="Qu J."/>
            <person name="Song X.-Z."/>
            <person name="Zhang L."/>
            <person name="Thornton R."/>
            <person name="Coyle M."/>
            <person name="Francisco L."/>
            <person name="Jackson L."/>
            <person name="Javaid M."/>
            <person name="Korchina V."/>
            <person name="Kovar C."/>
            <person name="Mata R."/>
            <person name="Mathew T."/>
            <person name="Ngo R."/>
            <person name="Nguyen L."/>
            <person name="Nguyen N."/>
            <person name="Okwuonu G."/>
            <person name="Ongeri F."/>
            <person name="Pham C."/>
            <person name="Simmons D."/>
            <person name="Wilczek-Boney K."/>
            <person name="Hale W."/>
            <person name="Jakkamsetti A."/>
            <person name="Pham P."/>
            <person name="Ruth R."/>
            <person name="San Lucas F."/>
            <person name="Warren J."/>
            <person name="Zhang J."/>
            <person name="Zhao Z."/>
            <person name="Zhou C."/>
            <person name="Zhu D."/>
            <person name="Lee S."/>
            <person name="Bess C."/>
            <person name="Blankenburg K."/>
            <person name="Forbes L."/>
            <person name="Fu Q."/>
            <person name="Gubbala S."/>
            <person name="Hirani K."/>
            <person name="Jayaseelan J.C."/>
            <person name="Lara F."/>
            <person name="Munidasa M."/>
            <person name="Palculict T."/>
            <person name="Patil S."/>
            <person name="Pu L.-L."/>
            <person name="Saada N."/>
            <person name="Tang L."/>
            <person name="Weissenberger G."/>
            <person name="Zhu Y."/>
            <person name="Hemphill L."/>
            <person name="Shang Y."/>
            <person name="Youmans B."/>
            <person name="Ayvaz T."/>
            <person name="Ross M."/>
            <person name="Santibanez J."/>
            <person name="Aqrawi P."/>
            <person name="Gross S."/>
            <person name="Joshi V."/>
            <person name="Fowler G."/>
            <person name="Nazareth L."/>
            <person name="Reid J."/>
            <person name="Worley K."/>
            <person name="Petrosino J."/>
            <person name="Highlander S."/>
            <person name="Gibbs R."/>
        </authorList>
    </citation>
    <scope>NUCLEOTIDE SEQUENCE [LARGE SCALE GENOMIC DNA]</scope>
    <source>
        <strain evidence="1 2">9715</strain>
    </source>
</reference>
<dbReference type="PATRIC" id="fig|1030841.3.peg.1983"/>
<gene>
    <name evidence="1" type="ORF">HMPREF9370_1992</name>
</gene>
<keyword evidence="2" id="KW-1185">Reference proteome</keyword>
<proteinExistence type="predicted"/>
<dbReference type="EMBL" id="AGAZ01000067">
    <property type="protein sequence ID" value="EGZ44748.1"/>
    <property type="molecule type" value="Genomic_DNA"/>
</dbReference>
<dbReference type="Proteomes" id="UP000005336">
    <property type="component" value="Unassembled WGS sequence"/>
</dbReference>
<comment type="caution">
    <text evidence="1">The sequence shown here is derived from an EMBL/GenBank/DDBJ whole genome shotgun (WGS) entry which is preliminary data.</text>
</comment>
<evidence type="ECO:0000313" key="2">
    <source>
        <dbReference type="Proteomes" id="UP000005336"/>
    </source>
</evidence>
<accession>G4CSD2</accession>
<name>G4CSD2_9NEIS</name>
<evidence type="ECO:0000313" key="1">
    <source>
        <dbReference type="EMBL" id="EGZ44748.1"/>
    </source>
</evidence>
<organism evidence="1 2">
    <name type="scientific">Neisseria wadsworthii 9715</name>
    <dbReference type="NCBI Taxonomy" id="1030841"/>
    <lineage>
        <taxon>Bacteria</taxon>
        <taxon>Pseudomonadati</taxon>
        <taxon>Pseudomonadota</taxon>
        <taxon>Betaproteobacteria</taxon>
        <taxon>Neisseriales</taxon>
        <taxon>Neisseriaceae</taxon>
        <taxon>Neisseria</taxon>
    </lineage>
</organism>
<dbReference type="HOGENOM" id="CLU_3293049_0_0_4"/>
<protein>
    <submittedName>
        <fullName evidence="1">Uncharacterized protein</fullName>
    </submittedName>
</protein>
<dbReference type="STRING" id="1030841.HMPREF9370_1992"/>
<dbReference type="AlphaFoldDB" id="G4CSD2"/>
<sequence length="40" mass="4611">MFEGSVVFWLSVCHACLKGFQTGMVRIGCVFLLQYRTRII</sequence>